<dbReference type="RefSeq" id="WP_187660738.1">
    <property type="nucleotide sequence ID" value="NZ_JACTAB010000005.1"/>
</dbReference>
<protein>
    <recommendedName>
        <fullName evidence="3">Polysaccharide (De)acetylase</fullName>
    </recommendedName>
</protein>
<keyword evidence="2" id="KW-1185">Reference proteome</keyword>
<accession>A0ABU9E0S6</accession>
<comment type="caution">
    <text evidence="1">The sequence shown here is derived from an EMBL/GenBank/DDBJ whole genome shotgun (WGS) entry which is preliminary data.</text>
</comment>
<gene>
    <name evidence="1" type="ORF">WMW71_07935</name>
</gene>
<reference evidence="1 2" key="1">
    <citation type="submission" date="2024-04" db="EMBL/GenBank/DDBJ databases">
        <title>draft genome sequnece of Flavobacterium buctense JCM 30750.</title>
        <authorList>
            <person name="Kim D.-U."/>
        </authorList>
    </citation>
    <scope>NUCLEOTIDE SEQUENCE [LARGE SCALE GENOMIC DNA]</scope>
    <source>
        <strain evidence="1 2">JCM 30750</strain>
    </source>
</reference>
<proteinExistence type="predicted"/>
<name>A0ABU9E0S6_9FLAO</name>
<organism evidence="1 2">
    <name type="scientific">Flavobacterium buctense</name>
    <dbReference type="NCBI Taxonomy" id="1648146"/>
    <lineage>
        <taxon>Bacteria</taxon>
        <taxon>Pseudomonadati</taxon>
        <taxon>Bacteroidota</taxon>
        <taxon>Flavobacteriia</taxon>
        <taxon>Flavobacteriales</taxon>
        <taxon>Flavobacteriaceae</taxon>
        <taxon>Flavobacterium</taxon>
    </lineage>
</organism>
<evidence type="ECO:0008006" key="3">
    <source>
        <dbReference type="Google" id="ProtNLM"/>
    </source>
</evidence>
<dbReference type="EMBL" id="JBBPCB010000004">
    <property type="protein sequence ID" value="MEK8180268.1"/>
    <property type="molecule type" value="Genomic_DNA"/>
</dbReference>
<sequence>MVEILKNILLNSKGFKSKRKILVIESDDWGSVRMPSKHAYNNLLKAGIKVDQCGYTTFDSLESEQDLEAIFSQLHKIKDKKGNSPSITANTIVANPDYQKIREGNFDRYYFETFDQSYQRYQGTANTLEVIKQGIGEKLYFPQLHGREHIFLKNWMSALKNEEAATRLAFDNQVYGLSTTITTAKRKSFLTALDADHLEELAVHEAILTQAQQIFTDKFGFPSTSFIAANYTWHPNHEVFLNRIGVNTIQGGRAQKVPGSHQGYQIIKHYMGNQNVLGQIYLIRNAGFEPATRPNVNWHQKILNEVRAAFLVGAPVILSTHRVNFMGGMVEKNREDNLKLFSEILTDLVKKYPDIEFMNTVELSNLIRISKNEL</sequence>
<dbReference type="Proteomes" id="UP001491349">
    <property type="component" value="Unassembled WGS sequence"/>
</dbReference>
<evidence type="ECO:0000313" key="1">
    <source>
        <dbReference type="EMBL" id="MEK8180268.1"/>
    </source>
</evidence>
<evidence type="ECO:0000313" key="2">
    <source>
        <dbReference type="Proteomes" id="UP001491349"/>
    </source>
</evidence>